<evidence type="ECO:0000313" key="2">
    <source>
        <dbReference type="Proteomes" id="UP000255103"/>
    </source>
</evidence>
<dbReference type="Proteomes" id="UP000255103">
    <property type="component" value="Unassembled WGS sequence"/>
</dbReference>
<dbReference type="RefSeq" id="WP_258864706.1">
    <property type="nucleotide sequence ID" value="NZ_UGHX01000001.1"/>
</dbReference>
<accession>A0A377JS55</accession>
<name>A0A377JS55_9HELI</name>
<gene>
    <name evidence="1" type="ORF">NCTC12219_00494</name>
</gene>
<protein>
    <submittedName>
        <fullName evidence="1">Uncharacterized protein</fullName>
    </submittedName>
</protein>
<dbReference type="EMBL" id="UGHX01000001">
    <property type="protein sequence ID" value="STP10623.1"/>
    <property type="molecule type" value="Genomic_DNA"/>
</dbReference>
<dbReference type="AlphaFoldDB" id="A0A377JS55"/>
<organism evidence="1 2">
    <name type="scientific">Helicobacter cinaedi</name>
    <dbReference type="NCBI Taxonomy" id="213"/>
    <lineage>
        <taxon>Bacteria</taxon>
        <taxon>Pseudomonadati</taxon>
        <taxon>Campylobacterota</taxon>
        <taxon>Epsilonproteobacteria</taxon>
        <taxon>Campylobacterales</taxon>
        <taxon>Helicobacteraceae</taxon>
        <taxon>Helicobacter</taxon>
    </lineage>
</organism>
<evidence type="ECO:0000313" key="1">
    <source>
        <dbReference type="EMBL" id="STP10623.1"/>
    </source>
</evidence>
<sequence>MNFKSIEHKFKAIICGVKHLYKYNTPNHKLKDIFICQEHRDIADMVLQTEKDIILASRQSYFKNMSKYLKLLQPAMLDNLARIGGYGDGGYIMLPPPHTHKTK</sequence>
<proteinExistence type="predicted"/>
<reference evidence="1 2" key="1">
    <citation type="submission" date="2018-06" db="EMBL/GenBank/DDBJ databases">
        <authorList>
            <consortium name="Pathogen Informatics"/>
            <person name="Doyle S."/>
        </authorList>
    </citation>
    <scope>NUCLEOTIDE SEQUENCE [LARGE SCALE GENOMIC DNA]</scope>
    <source>
        <strain evidence="1 2">NCTC12219</strain>
    </source>
</reference>